<dbReference type="InParanoid" id="A0A068U4H7"/>
<name>A0A068U4H7_COFCA</name>
<evidence type="ECO:0000313" key="7">
    <source>
        <dbReference type="EMBL" id="CDP03470.1"/>
    </source>
</evidence>
<organism evidence="7 8">
    <name type="scientific">Coffea canephora</name>
    <name type="common">Robusta coffee</name>
    <dbReference type="NCBI Taxonomy" id="49390"/>
    <lineage>
        <taxon>Eukaryota</taxon>
        <taxon>Viridiplantae</taxon>
        <taxon>Streptophyta</taxon>
        <taxon>Embryophyta</taxon>
        <taxon>Tracheophyta</taxon>
        <taxon>Spermatophyta</taxon>
        <taxon>Magnoliopsida</taxon>
        <taxon>eudicotyledons</taxon>
        <taxon>Gunneridae</taxon>
        <taxon>Pentapetalae</taxon>
        <taxon>asterids</taxon>
        <taxon>lamiids</taxon>
        <taxon>Gentianales</taxon>
        <taxon>Rubiaceae</taxon>
        <taxon>Ixoroideae</taxon>
        <taxon>Gardenieae complex</taxon>
        <taxon>Bertiereae - Coffeeae clade</taxon>
        <taxon>Coffeeae</taxon>
        <taxon>Coffea</taxon>
    </lineage>
</organism>
<keyword evidence="3" id="KW-0732">Signal</keyword>
<keyword evidence="8" id="KW-1185">Reference proteome</keyword>
<dbReference type="SUPFAM" id="SSF52058">
    <property type="entry name" value="L domain-like"/>
    <property type="match status" value="1"/>
</dbReference>
<feature type="domain" description="Leucine-rich repeat-containing N-terminal plant-type" evidence="6">
    <location>
        <begin position="34"/>
        <end position="72"/>
    </location>
</feature>
<dbReference type="PhylomeDB" id="A0A068U4H7"/>
<dbReference type="FunFam" id="3.80.10.10:FF:000400">
    <property type="entry name" value="Nuclear pore complex protein NUP107"/>
    <property type="match status" value="1"/>
</dbReference>
<keyword evidence="4" id="KW-0677">Repeat</keyword>
<evidence type="ECO:0000259" key="6">
    <source>
        <dbReference type="Pfam" id="PF08263"/>
    </source>
</evidence>
<dbReference type="OMA" id="MANNWTA"/>
<evidence type="ECO:0000256" key="4">
    <source>
        <dbReference type="ARBA" id="ARBA00022737"/>
    </source>
</evidence>
<dbReference type="InterPro" id="IPR013210">
    <property type="entry name" value="LRR_N_plant-typ"/>
</dbReference>
<keyword evidence="5" id="KW-0472">Membrane</keyword>
<dbReference type="Proteomes" id="UP000295252">
    <property type="component" value="Chromosome V"/>
</dbReference>
<dbReference type="Pfam" id="PF00560">
    <property type="entry name" value="LRR_1"/>
    <property type="match status" value="3"/>
</dbReference>
<sequence>MKKTYYRYFPTGVGLFLLSFVLASLAMTTTNVTTDQLALVDLRDKITSDLHQILAKNWTLATSVCDWRGVTCGSHHYRVIALNISKLGLTGTIPPQLGNLSFLVSLDMSWNNFQGELPHELTHLRRLRVLNLTANKLGGSIPSWVGSLQKLHYFSLENNSFASSIPPSISNMSNHIRHFISAFTTPPTPAITTFAAASGWSTLI</sequence>
<dbReference type="EMBL" id="HG739094">
    <property type="protein sequence ID" value="CDP03470.1"/>
    <property type="molecule type" value="Genomic_DNA"/>
</dbReference>
<comment type="subcellular location">
    <subcellularLocation>
        <location evidence="1">Membrane</location>
    </subcellularLocation>
</comment>
<dbReference type="AlphaFoldDB" id="A0A068U4H7"/>
<dbReference type="STRING" id="49390.A0A068U4H7"/>
<evidence type="ECO:0000313" key="8">
    <source>
        <dbReference type="Proteomes" id="UP000295252"/>
    </source>
</evidence>
<dbReference type="OrthoDB" id="1743210at2759"/>
<evidence type="ECO:0000256" key="5">
    <source>
        <dbReference type="ARBA" id="ARBA00023136"/>
    </source>
</evidence>
<reference evidence="8" key="1">
    <citation type="journal article" date="2014" name="Science">
        <title>The coffee genome provides insight into the convergent evolution of caffeine biosynthesis.</title>
        <authorList>
            <person name="Denoeud F."/>
            <person name="Carretero-Paulet L."/>
            <person name="Dereeper A."/>
            <person name="Droc G."/>
            <person name="Guyot R."/>
            <person name="Pietrella M."/>
            <person name="Zheng C."/>
            <person name="Alberti A."/>
            <person name="Anthony F."/>
            <person name="Aprea G."/>
            <person name="Aury J.M."/>
            <person name="Bento P."/>
            <person name="Bernard M."/>
            <person name="Bocs S."/>
            <person name="Campa C."/>
            <person name="Cenci A."/>
            <person name="Combes M.C."/>
            <person name="Crouzillat D."/>
            <person name="Da Silva C."/>
            <person name="Daddiego L."/>
            <person name="De Bellis F."/>
            <person name="Dussert S."/>
            <person name="Garsmeur O."/>
            <person name="Gayraud T."/>
            <person name="Guignon V."/>
            <person name="Jahn K."/>
            <person name="Jamilloux V."/>
            <person name="Joet T."/>
            <person name="Labadie K."/>
            <person name="Lan T."/>
            <person name="Leclercq J."/>
            <person name="Lepelley M."/>
            <person name="Leroy T."/>
            <person name="Li L.T."/>
            <person name="Librado P."/>
            <person name="Lopez L."/>
            <person name="Munoz A."/>
            <person name="Noel B."/>
            <person name="Pallavicini A."/>
            <person name="Perrotta G."/>
            <person name="Poncet V."/>
            <person name="Pot D."/>
            <person name="Priyono X."/>
            <person name="Rigoreau M."/>
            <person name="Rouard M."/>
            <person name="Rozas J."/>
            <person name="Tranchant-Dubreuil C."/>
            <person name="VanBuren R."/>
            <person name="Zhang Q."/>
            <person name="Andrade A.C."/>
            <person name="Argout X."/>
            <person name="Bertrand B."/>
            <person name="de Kochko A."/>
            <person name="Graziosi G."/>
            <person name="Henry R.J."/>
            <person name="Jayarama X."/>
            <person name="Ming R."/>
            <person name="Nagai C."/>
            <person name="Rounsley S."/>
            <person name="Sankoff D."/>
            <person name="Giuliano G."/>
            <person name="Albert V.A."/>
            <person name="Wincker P."/>
            <person name="Lashermes P."/>
        </authorList>
    </citation>
    <scope>NUCLEOTIDE SEQUENCE [LARGE SCALE GENOMIC DNA]</scope>
    <source>
        <strain evidence="8">cv. DH200-94</strain>
    </source>
</reference>
<evidence type="ECO:0000256" key="1">
    <source>
        <dbReference type="ARBA" id="ARBA00004370"/>
    </source>
</evidence>
<dbReference type="Gramene" id="CDP03470">
    <property type="protein sequence ID" value="CDP03470"/>
    <property type="gene ID" value="GSCOC_T00015242001"/>
</dbReference>
<dbReference type="InterPro" id="IPR032675">
    <property type="entry name" value="LRR_dom_sf"/>
</dbReference>
<dbReference type="PANTHER" id="PTHR48060">
    <property type="entry name" value="DNA DAMAGE-REPAIR/TOLERATION PROTEIN DRT100"/>
    <property type="match status" value="1"/>
</dbReference>
<dbReference type="PANTHER" id="PTHR48060:SF21">
    <property type="entry name" value="L DOMAIN-LIKE PROTEIN"/>
    <property type="match status" value="1"/>
</dbReference>
<evidence type="ECO:0000256" key="2">
    <source>
        <dbReference type="ARBA" id="ARBA00022614"/>
    </source>
</evidence>
<dbReference type="InterPro" id="IPR053211">
    <property type="entry name" value="DNA_repair-toleration"/>
</dbReference>
<proteinExistence type="predicted"/>
<accession>A0A068U4H7</accession>
<dbReference type="InterPro" id="IPR001611">
    <property type="entry name" value="Leu-rich_rpt"/>
</dbReference>
<evidence type="ECO:0000256" key="3">
    <source>
        <dbReference type="ARBA" id="ARBA00022729"/>
    </source>
</evidence>
<protein>
    <recommendedName>
        <fullName evidence="6">Leucine-rich repeat-containing N-terminal plant-type domain-containing protein</fullName>
    </recommendedName>
</protein>
<dbReference type="Pfam" id="PF08263">
    <property type="entry name" value="LRRNT_2"/>
    <property type="match status" value="1"/>
</dbReference>
<keyword evidence="2" id="KW-0433">Leucine-rich repeat</keyword>
<gene>
    <name evidence="7" type="ORF">GSCOC_T00015242001</name>
</gene>
<dbReference type="GO" id="GO:0016020">
    <property type="term" value="C:membrane"/>
    <property type="evidence" value="ECO:0007669"/>
    <property type="project" value="UniProtKB-SubCell"/>
</dbReference>
<dbReference type="Gene3D" id="3.80.10.10">
    <property type="entry name" value="Ribonuclease Inhibitor"/>
    <property type="match status" value="1"/>
</dbReference>